<dbReference type="PANTHER" id="PTHR22911">
    <property type="entry name" value="ACYL-MALONYL CONDENSING ENZYME-RELATED"/>
    <property type="match status" value="1"/>
</dbReference>
<evidence type="ECO:0000256" key="1">
    <source>
        <dbReference type="ARBA" id="ARBA00007362"/>
    </source>
</evidence>
<dbReference type="EMBL" id="JAANOU010000001">
    <property type="protein sequence ID" value="NIH80054.1"/>
    <property type="molecule type" value="Genomic_DNA"/>
</dbReference>
<feature type="transmembrane region" description="Helical" evidence="2">
    <location>
        <begin position="32"/>
        <end position="49"/>
    </location>
</feature>
<keyword evidence="5" id="KW-1185">Reference proteome</keyword>
<dbReference type="InterPro" id="IPR037185">
    <property type="entry name" value="EmrE-like"/>
</dbReference>
<keyword evidence="2" id="KW-0472">Membrane</keyword>
<dbReference type="SUPFAM" id="SSF103481">
    <property type="entry name" value="Multidrug resistance efflux transporter EmrE"/>
    <property type="match status" value="2"/>
</dbReference>
<gene>
    <name evidence="4" type="ORF">FHX46_002584</name>
</gene>
<feature type="transmembrane region" description="Helical" evidence="2">
    <location>
        <begin position="61"/>
        <end position="80"/>
    </location>
</feature>
<feature type="transmembrane region" description="Helical" evidence="2">
    <location>
        <begin position="205"/>
        <end position="226"/>
    </location>
</feature>
<dbReference type="InterPro" id="IPR000620">
    <property type="entry name" value="EamA_dom"/>
</dbReference>
<feature type="transmembrane region" description="Helical" evidence="2">
    <location>
        <begin position="86"/>
        <end position="109"/>
    </location>
</feature>
<dbReference type="Gene3D" id="1.10.3730.20">
    <property type="match status" value="1"/>
</dbReference>
<evidence type="ECO:0000313" key="4">
    <source>
        <dbReference type="EMBL" id="NIH80054.1"/>
    </source>
</evidence>
<organism evidence="4 5">
    <name type="scientific">Amycolatopsis viridis</name>
    <dbReference type="NCBI Taxonomy" id="185678"/>
    <lineage>
        <taxon>Bacteria</taxon>
        <taxon>Bacillati</taxon>
        <taxon>Actinomycetota</taxon>
        <taxon>Actinomycetes</taxon>
        <taxon>Pseudonocardiales</taxon>
        <taxon>Pseudonocardiaceae</taxon>
        <taxon>Amycolatopsis</taxon>
    </lineage>
</organism>
<dbReference type="Proteomes" id="UP000754495">
    <property type="component" value="Unassembled WGS sequence"/>
</dbReference>
<accession>A0ABX0SWK8</accession>
<feature type="transmembrane region" description="Helical" evidence="2">
    <location>
        <begin position="145"/>
        <end position="165"/>
    </location>
</feature>
<evidence type="ECO:0000256" key="2">
    <source>
        <dbReference type="SAM" id="Phobius"/>
    </source>
</evidence>
<dbReference type="RefSeq" id="WP_167113662.1">
    <property type="nucleotide sequence ID" value="NZ_JAANOU010000001.1"/>
</dbReference>
<feature type="domain" description="EamA" evidence="3">
    <location>
        <begin position="147"/>
        <end position="279"/>
    </location>
</feature>
<comment type="caution">
    <text evidence="4">The sequence shown here is derived from an EMBL/GenBank/DDBJ whole genome shotgun (WGS) entry which is preliminary data.</text>
</comment>
<feature type="transmembrane region" description="Helical" evidence="2">
    <location>
        <begin position="177"/>
        <end position="199"/>
    </location>
</feature>
<evidence type="ECO:0000259" key="3">
    <source>
        <dbReference type="Pfam" id="PF00892"/>
    </source>
</evidence>
<feature type="transmembrane region" description="Helical" evidence="2">
    <location>
        <begin position="263"/>
        <end position="280"/>
    </location>
</feature>
<comment type="similarity">
    <text evidence="1">Belongs to the EamA transporter family.</text>
</comment>
<keyword evidence="2" id="KW-1133">Transmembrane helix</keyword>
<feature type="transmembrane region" description="Helical" evidence="2">
    <location>
        <begin position="118"/>
        <end position="139"/>
    </location>
</feature>
<keyword evidence="2" id="KW-0812">Transmembrane</keyword>
<evidence type="ECO:0000313" key="5">
    <source>
        <dbReference type="Proteomes" id="UP000754495"/>
    </source>
</evidence>
<protein>
    <submittedName>
        <fullName evidence="4">Drug/metabolite transporter (DMT)-like permease</fullName>
    </submittedName>
</protein>
<dbReference type="Pfam" id="PF00892">
    <property type="entry name" value="EamA"/>
    <property type="match status" value="2"/>
</dbReference>
<feature type="domain" description="EamA" evidence="3">
    <location>
        <begin position="10"/>
        <end position="132"/>
    </location>
</feature>
<proteinExistence type="inferred from homology"/>
<reference evidence="4 5" key="1">
    <citation type="submission" date="2020-03" db="EMBL/GenBank/DDBJ databases">
        <title>Sequencing the genomes of 1000 actinobacteria strains.</title>
        <authorList>
            <person name="Klenk H.-P."/>
        </authorList>
    </citation>
    <scope>NUCLEOTIDE SEQUENCE [LARGE SCALE GENOMIC DNA]</scope>
    <source>
        <strain evidence="4 5">DSM 45668</strain>
    </source>
</reference>
<sequence>MRPAWGVATGALGVSASAVLIDLSGTAPGTASFFRCLFALPPLALLAGAERARAGPLDRTAVVRAVLAGVLFAGDSLLWTQAIGEVGAGLSTVLVNLQVVIVPVIAWLVDREPVSRRYFAAVTLVLPGVVLAAGVLGGATGTAPVAGAVHASLAALCYSGFLFLLRRGGQDGRTRQPYLVVTAAAMIASLVAGALGYGLDLAPGWAAAGWLLVVAVCGQVVGWLLVAEGSPRLPSHAGAVLLLLTPVGAVVLGALVLGERPSPVQLLGCGLVLAGAVVTARR</sequence>
<feature type="transmembrane region" description="Helical" evidence="2">
    <location>
        <begin position="238"/>
        <end position="257"/>
    </location>
</feature>
<name>A0ABX0SWK8_9PSEU</name>